<protein>
    <submittedName>
        <fullName evidence="2">Uncharacterized protein</fullName>
    </submittedName>
</protein>
<feature type="region of interest" description="Disordered" evidence="1">
    <location>
        <begin position="1"/>
        <end position="24"/>
    </location>
</feature>
<feature type="compositionally biased region" description="Polar residues" evidence="1">
    <location>
        <begin position="14"/>
        <end position="24"/>
    </location>
</feature>
<organism evidence="2 3">
    <name type="scientific">Rhamnusium bicolor</name>
    <dbReference type="NCBI Taxonomy" id="1586634"/>
    <lineage>
        <taxon>Eukaryota</taxon>
        <taxon>Metazoa</taxon>
        <taxon>Ecdysozoa</taxon>
        <taxon>Arthropoda</taxon>
        <taxon>Hexapoda</taxon>
        <taxon>Insecta</taxon>
        <taxon>Pterygota</taxon>
        <taxon>Neoptera</taxon>
        <taxon>Endopterygota</taxon>
        <taxon>Coleoptera</taxon>
        <taxon>Polyphaga</taxon>
        <taxon>Cucujiformia</taxon>
        <taxon>Chrysomeloidea</taxon>
        <taxon>Cerambycidae</taxon>
        <taxon>Lepturinae</taxon>
        <taxon>Rhagiini</taxon>
        <taxon>Rhamnusium</taxon>
    </lineage>
</organism>
<accession>A0AAV8ZSH6</accession>
<proteinExistence type="predicted"/>
<evidence type="ECO:0000313" key="3">
    <source>
        <dbReference type="Proteomes" id="UP001162156"/>
    </source>
</evidence>
<gene>
    <name evidence="2" type="ORF">NQ314_001842</name>
</gene>
<name>A0AAV8ZSH6_9CUCU</name>
<comment type="caution">
    <text evidence="2">The sequence shown here is derived from an EMBL/GenBank/DDBJ whole genome shotgun (WGS) entry which is preliminary data.</text>
</comment>
<feature type="non-terminal residue" evidence="2">
    <location>
        <position position="1"/>
    </location>
</feature>
<reference evidence="2" key="1">
    <citation type="journal article" date="2023" name="Insect Mol. Biol.">
        <title>Genome sequencing provides insights into the evolution of gene families encoding plant cell wall-degrading enzymes in longhorned beetles.</title>
        <authorList>
            <person name="Shin N.R."/>
            <person name="Okamura Y."/>
            <person name="Kirsch R."/>
            <person name="Pauchet Y."/>
        </authorList>
    </citation>
    <scope>NUCLEOTIDE SEQUENCE</scope>
    <source>
        <strain evidence="2">RBIC_L_NR</strain>
    </source>
</reference>
<sequence>ITSRPQDEAHKNTHASSNQPTTQFHFSDKNRTLENDPRCQITLNLTNTVDYLTNDVRMWKEIANILRDIVANDSVSARTLKFEGTLPPYDDAQYTAQVIINEKLGVRIPVVNATWNADNTSITFQVASLDDKIYLIRTAKNKLERIKSKIILTF</sequence>
<dbReference type="EMBL" id="JANEYF010000559">
    <property type="protein sequence ID" value="KAJ8969303.1"/>
    <property type="molecule type" value="Genomic_DNA"/>
</dbReference>
<dbReference type="AlphaFoldDB" id="A0AAV8ZSH6"/>
<keyword evidence="3" id="KW-1185">Reference proteome</keyword>
<evidence type="ECO:0000313" key="2">
    <source>
        <dbReference type="EMBL" id="KAJ8969303.1"/>
    </source>
</evidence>
<dbReference type="Proteomes" id="UP001162156">
    <property type="component" value="Unassembled WGS sequence"/>
</dbReference>
<evidence type="ECO:0000256" key="1">
    <source>
        <dbReference type="SAM" id="MobiDB-lite"/>
    </source>
</evidence>
<feature type="compositionally biased region" description="Basic and acidic residues" evidence="1">
    <location>
        <begin position="1"/>
        <end position="11"/>
    </location>
</feature>